<proteinExistence type="predicted"/>
<gene>
    <name evidence="1" type="ORF">EV662_10850</name>
</gene>
<dbReference type="OrthoDB" id="7875899at2"/>
<comment type="caution">
    <text evidence="1">The sequence shown here is derived from an EMBL/GenBank/DDBJ whole genome shotgun (WGS) entry which is preliminary data.</text>
</comment>
<keyword evidence="2" id="KW-1185">Reference proteome</keyword>
<sequence>MDFAPILSLDLMHAFYGASVPPIRVAPVDPGAFARAGLVLRQTGGRAILAAETGTDDRPRTVALSLQALDPSAIGVTCRADRSTIPTCALPLGQDEVAFDGLPATETRQRKVGVELARLDIALPPRGTRALPDGTPARVLRSTRPIAARARPDRAFALQRPGPSGPETVIPVLPAAGTSFRPADEPGGAARLQSDIFVTLW</sequence>
<evidence type="ECO:0000313" key="1">
    <source>
        <dbReference type="EMBL" id="TCP40176.1"/>
    </source>
</evidence>
<name>A0A4V2SQS6_9RHOB</name>
<dbReference type="RefSeq" id="WP_132463039.1">
    <property type="nucleotide sequence ID" value="NZ_SLXP01000008.1"/>
</dbReference>
<reference evidence="1 2" key="1">
    <citation type="submission" date="2019-03" db="EMBL/GenBank/DDBJ databases">
        <title>Genomic Encyclopedia of Type Strains, Phase IV (KMG-IV): sequencing the most valuable type-strain genomes for metagenomic binning, comparative biology and taxonomic classification.</title>
        <authorList>
            <person name="Goeker M."/>
        </authorList>
    </citation>
    <scope>NUCLEOTIDE SEQUENCE [LARGE SCALE GENOMIC DNA]</scope>
    <source>
        <strain evidence="1 2">DSM 18063</strain>
    </source>
</reference>
<dbReference type="Proteomes" id="UP000294835">
    <property type="component" value="Unassembled WGS sequence"/>
</dbReference>
<organism evidence="1 2">
    <name type="scientific">Rhodovulum marinum</name>
    <dbReference type="NCBI Taxonomy" id="320662"/>
    <lineage>
        <taxon>Bacteria</taxon>
        <taxon>Pseudomonadati</taxon>
        <taxon>Pseudomonadota</taxon>
        <taxon>Alphaproteobacteria</taxon>
        <taxon>Rhodobacterales</taxon>
        <taxon>Paracoccaceae</taxon>
        <taxon>Rhodovulum</taxon>
    </lineage>
</organism>
<dbReference type="EMBL" id="SLXP01000008">
    <property type="protein sequence ID" value="TCP40176.1"/>
    <property type="molecule type" value="Genomic_DNA"/>
</dbReference>
<accession>A0A4V2SQS6</accession>
<protein>
    <submittedName>
        <fullName evidence="1">Uncharacterized protein</fullName>
    </submittedName>
</protein>
<dbReference type="AlphaFoldDB" id="A0A4V2SQS6"/>
<evidence type="ECO:0000313" key="2">
    <source>
        <dbReference type="Proteomes" id="UP000294835"/>
    </source>
</evidence>